<evidence type="ECO:0000256" key="1">
    <source>
        <dbReference type="SAM" id="Coils"/>
    </source>
</evidence>
<dbReference type="Proteomes" id="UP000054845">
    <property type="component" value="Unassembled WGS sequence"/>
</dbReference>
<feature type="compositionally biased region" description="Polar residues" evidence="2">
    <location>
        <begin position="293"/>
        <end position="302"/>
    </location>
</feature>
<evidence type="ECO:0000256" key="2">
    <source>
        <dbReference type="SAM" id="MobiDB-lite"/>
    </source>
</evidence>
<feature type="compositionally biased region" description="Polar residues" evidence="2">
    <location>
        <begin position="1"/>
        <end position="12"/>
    </location>
</feature>
<feature type="region of interest" description="Disordered" evidence="2">
    <location>
        <begin position="1"/>
        <end position="30"/>
    </location>
</feature>
<reference evidence="3 4" key="1">
    <citation type="submission" date="2014-09" db="EMBL/GenBank/DDBJ databases">
        <authorList>
            <person name="Magalhaes I.L.F."/>
            <person name="Oliveira U."/>
            <person name="Santos F.R."/>
            <person name="Vidigal T.H.D.A."/>
            <person name="Brescovit A.D."/>
            <person name="Santos A.J."/>
        </authorList>
    </citation>
    <scope>NUCLEOTIDE SEQUENCE [LARGE SCALE GENOMIC DNA]</scope>
</reference>
<organism evidence="3 4">
    <name type="scientific">Ceraceosorus bombacis</name>
    <dbReference type="NCBI Taxonomy" id="401625"/>
    <lineage>
        <taxon>Eukaryota</taxon>
        <taxon>Fungi</taxon>
        <taxon>Dikarya</taxon>
        <taxon>Basidiomycota</taxon>
        <taxon>Ustilaginomycotina</taxon>
        <taxon>Exobasidiomycetes</taxon>
        <taxon>Ceraceosorales</taxon>
        <taxon>Ceraceosoraceae</taxon>
        <taxon>Ceraceosorus</taxon>
    </lineage>
</organism>
<feature type="compositionally biased region" description="Acidic residues" evidence="2">
    <location>
        <begin position="308"/>
        <end position="318"/>
    </location>
</feature>
<proteinExistence type="predicted"/>
<protein>
    <submittedName>
        <fullName evidence="3">Uncharacterized protein</fullName>
    </submittedName>
</protein>
<dbReference type="AlphaFoldDB" id="A0A0P1BLY1"/>
<keyword evidence="4" id="KW-1185">Reference proteome</keyword>
<evidence type="ECO:0000313" key="3">
    <source>
        <dbReference type="EMBL" id="CEH17659.1"/>
    </source>
</evidence>
<evidence type="ECO:0000313" key="4">
    <source>
        <dbReference type="Proteomes" id="UP000054845"/>
    </source>
</evidence>
<feature type="coiled-coil region" evidence="1">
    <location>
        <begin position="47"/>
        <end position="81"/>
    </location>
</feature>
<sequence>MKGPLDQQTPSTAGKPGSSEAIHDAEPSDDAAATYVRDFKRMITNQLRVAEEFAKQSRERIEALQSELDKCKEELDNRDATIKDMQNILDVEGSIYEGAVPEDVERKVDDINKRVELLVSSLVNGVSTAANFKASNERQKALMREQLHKLLYEHVCLPFVSLTYDQFPLSKLIEHVRHHDGNSVAIRTQARLRRAVETHLTSNEQKDQNLRSMISSFVGRFKASDEKLVQNLSKLREDSTLRRHLHDLVSRLCDATSDVRERLLQREYHIVLEGYGAHCVLRLKPVVREPQDQIPSQEQNLDVSLLPDEPEAGDEEIADASLRDSGAPRQAAGAQ</sequence>
<dbReference type="EMBL" id="CCYA01000265">
    <property type="protein sequence ID" value="CEH17659.1"/>
    <property type="molecule type" value="Genomic_DNA"/>
</dbReference>
<name>A0A0P1BLY1_9BASI</name>
<accession>A0A0P1BLY1</accession>
<keyword evidence="1" id="KW-0175">Coiled coil</keyword>
<feature type="region of interest" description="Disordered" evidence="2">
    <location>
        <begin position="292"/>
        <end position="335"/>
    </location>
</feature>